<proteinExistence type="predicted"/>
<protein>
    <recommendedName>
        <fullName evidence="4">Secreted protein</fullName>
    </recommendedName>
</protein>
<evidence type="ECO:0000256" key="1">
    <source>
        <dbReference type="SAM" id="SignalP"/>
    </source>
</evidence>
<feature type="signal peptide" evidence="1">
    <location>
        <begin position="1"/>
        <end position="23"/>
    </location>
</feature>
<feature type="chain" id="PRO_5038732207" description="Secreted protein" evidence="1">
    <location>
        <begin position="24"/>
        <end position="184"/>
    </location>
</feature>
<dbReference type="KEGG" id="mnm:MNVM_28220"/>
<dbReference type="Proteomes" id="UP000466997">
    <property type="component" value="Chromosome"/>
</dbReference>
<dbReference type="AlphaFoldDB" id="A0A7I7JR61"/>
<dbReference type="EMBL" id="AP022562">
    <property type="protein sequence ID" value="BBX13741.1"/>
    <property type="molecule type" value="Genomic_DNA"/>
</dbReference>
<sequence length="184" mass="19064">MARRALAAAVTSAVLLVTAPDSGATPVFPDVDSLIDDSGPLPDSVSELPRLPAVAFVTDSGLVCRTRQGRITHEINCTGDIPGAPPDAGAVQLPGIYGKSSVPARFVHTPPEDRSAGAPPAVRLPVGHKIAFWDLSPAQSMVCGTPPSTDVVCVLKEPQVARSVYNGPVAIHGFVIAAPQSWVF</sequence>
<keyword evidence="3" id="KW-1185">Reference proteome</keyword>
<keyword evidence="1" id="KW-0732">Signal</keyword>
<gene>
    <name evidence="2" type="ORF">MNVM_28220</name>
</gene>
<reference evidence="2 3" key="1">
    <citation type="journal article" date="2019" name="Emerg. Microbes Infect.">
        <title>Comprehensive subspecies identification of 175 nontuberculous mycobacteria species based on 7547 genomic profiles.</title>
        <authorList>
            <person name="Matsumoto Y."/>
            <person name="Kinjo T."/>
            <person name="Motooka D."/>
            <person name="Nabeya D."/>
            <person name="Jung N."/>
            <person name="Uechi K."/>
            <person name="Horii T."/>
            <person name="Iida T."/>
            <person name="Fujita J."/>
            <person name="Nakamura S."/>
        </authorList>
    </citation>
    <scope>NUCLEOTIDE SEQUENCE [LARGE SCALE GENOMIC DNA]</scope>
    <source>
        <strain evidence="2 3">JCM 6391</strain>
    </source>
</reference>
<dbReference type="RefSeq" id="WP_133055705.1">
    <property type="nucleotide sequence ID" value="NZ_AP022562.1"/>
</dbReference>
<name>A0A7I7JR61_9MYCO</name>
<evidence type="ECO:0000313" key="2">
    <source>
        <dbReference type="EMBL" id="BBX13741.1"/>
    </source>
</evidence>
<organism evidence="2 3">
    <name type="scientific">Mycobacterium novum</name>
    <dbReference type="NCBI Taxonomy" id="2492438"/>
    <lineage>
        <taxon>Bacteria</taxon>
        <taxon>Bacillati</taxon>
        <taxon>Actinomycetota</taxon>
        <taxon>Actinomycetes</taxon>
        <taxon>Mycobacteriales</taxon>
        <taxon>Mycobacteriaceae</taxon>
        <taxon>Mycobacterium</taxon>
    </lineage>
</organism>
<accession>A0A7I7JR61</accession>
<evidence type="ECO:0000313" key="3">
    <source>
        <dbReference type="Proteomes" id="UP000466997"/>
    </source>
</evidence>
<evidence type="ECO:0008006" key="4">
    <source>
        <dbReference type="Google" id="ProtNLM"/>
    </source>
</evidence>